<organism evidence="1 2">
    <name type="scientific">[Candida] jaroonii</name>
    <dbReference type="NCBI Taxonomy" id="467808"/>
    <lineage>
        <taxon>Eukaryota</taxon>
        <taxon>Fungi</taxon>
        <taxon>Dikarya</taxon>
        <taxon>Ascomycota</taxon>
        <taxon>Saccharomycotina</taxon>
        <taxon>Pichiomycetes</taxon>
        <taxon>Debaryomycetaceae</taxon>
        <taxon>Yamadazyma</taxon>
    </lineage>
</organism>
<keyword evidence="2" id="KW-1185">Reference proteome</keyword>
<evidence type="ECO:0000313" key="2">
    <source>
        <dbReference type="Proteomes" id="UP001152531"/>
    </source>
</evidence>
<accession>A0ACA9Y4A6</accession>
<protein>
    <submittedName>
        <fullName evidence="1">Mitochondrial import inner membrane translocase subunit Tim22p</fullName>
    </submittedName>
</protein>
<name>A0ACA9Y4A6_9ASCO</name>
<dbReference type="EMBL" id="CALSDN010000002">
    <property type="protein sequence ID" value="CAH6719588.1"/>
    <property type="molecule type" value="Genomic_DNA"/>
</dbReference>
<comment type="caution">
    <text evidence="1">The sequence shown here is derived from an EMBL/GenBank/DDBJ whole genome shotgun (WGS) entry which is preliminary data.</text>
</comment>
<sequence>MTWVVIEENTVGFIQPIPTINDSQISIAFFILKVFMFGVYEPPQPQKSPQEMTQEEIADHGAKQMINFMQSCPGKTTMAAVTGFALGGFFGLFMASMSYDSIGTTSVSKISELPLKQQMKIQFSDMGKRTYSSAKNFGYIGMVYSGVECTIESLRAKHDIYNGLSAGCITGAGLSIQAGPQAAVIGCAGFAAFSVAIDLYMNSESAKPPINDYDD</sequence>
<proteinExistence type="predicted"/>
<evidence type="ECO:0000313" key="1">
    <source>
        <dbReference type="EMBL" id="CAH6719588.1"/>
    </source>
</evidence>
<reference evidence="1" key="1">
    <citation type="submission" date="2022-06" db="EMBL/GenBank/DDBJ databases">
        <authorList>
            <person name="Legras J.-L."/>
            <person name="Devillers H."/>
            <person name="Grondin C."/>
        </authorList>
    </citation>
    <scope>NUCLEOTIDE SEQUENCE</scope>
    <source>
        <strain evidence="1">CLIB 1444</strain>
    </source>
</reference>
<dbReference type="Proteomes" id="UP001152531">
    <property type="component" value="Unassembled WGS sequence"/>
</dbReference>
<gene>
    <name evidence="1" type="ORF">CLIB1444_02S12024</name>
</gene>